<organism evidence="2 3">
    <name type="scientific">Tumebacillus permanentifrigoris</name>
    <dbReference type="NCBI Taxonomy" id="378543"/>
    <lineage>
        <taxon>Bacteria</taxon>
        <taxon>Bacillati</taxon>
        <taxon>Bacillota</taxon>
        <taxon>Bacilli</taxon>
        <taxon>Bacillales</taxon>
        <taxon>Alicyclobacillaceae</taxon>
        <taxon>Tumebacillus</taxon>
    </lineage>
</organism>
<evidence type="ECO:0000313" key="2">
    <source>
        <dbReference type="EMBL" id="PWK06244.1"/>
    </source>
</evidence>
<keyword evidence="3" id="KW-1185">Reference proteome</keyword>
<evidence type="ECO:0000256" key="1">
    <source>
        <dbReference type="SAM" id="SignalP"/>
    </source>
</evidence>
<reference evidence="2 3" key="1">
    <citation type="submission" date="2018-05" db="EMBL/GenBank/DDBJ databases">
        <title>Genomic Encyclopedia of Type Strains, Phase IV (KMG-IV): sequencing the most valuable type-strain genomes for metagenomic binning, comparative biology and taxonomic classification.</title>
        <authorList>
            <person name="Goeker M."/>
        </authorList>
    </citation>
    <scope>NUCLEOTIDE SEQUENCE [LARGE SCALE GENOMIC DNA]</scope>
    <source>
        <strain evidence="2 3">DSM 18773</strain>
    </source>
</reference>
<gene>
    <name evidence="2" type="ORF">C7459_1206</name>
</gene>
<proteinExistence type="predicted"/>
<evidence type="ECO:0000313" key="3">
    <source>
        <dbReference type="Proteomes" id="UP000245634"/>
    </source>
</evidence>
<dbReference type="EMBL" id="QGGL01000020">
    <property type="protein sequence ID" value="PWK06244.1"/>
    <property type="molecule type" value="Genomic_DNA"/>
</dbReference>
<dbReference type="AlphaFoldDB" id="A0A316D3K6"/>
<name>A0A316D3K6_9BACL</name>
<keyword evidence="1" id="KW-0732">Signal</keyword>
<feature type="chain" id="PRO_5039318563" evidence="1">
    <location>
        <begin position="25"/>
        <end position="245"/>
    </location>
</feature>
<feature type="signal peptide" evidence="1">
    <location>
        <begin position="1"/>
        <end position="24"/>
    </location>
</feature>
<dbReference type="RefSeq" id="WP_109690863.1">
    <property type="nucleotide sequence ID" value="NZ_QGGL01000020.1"/>
</dbReference>
<comment type="caution">
    <text evidence="2">The sequence shown here is derived from an EMBL/GenBank/DDBJ whole genome shotgun (WGS) entry which is preliminary data.</text>
</comment>
<accession>A0A316D3K6</accession>
<protein>
    <submittedName>
        <fullName evidence="2">Uncharacterized protein</fullName>
    </submittedName>
</protein>
<dbReference type="Proteomes" id="UP000245634">
    <property type="component" value="Unassembled WGS sequence"/>
</dbReference>
<sequence length="245" mass="26570">MKRITKGLISAMVGAIGLAGYAMLKPAQIPETSVEKEVSVAQTSTDASTTETTSTSDVIEGTYPIIGTHGMIESMSSAEEIFKYAEIIAEVKVLDQETIPVAIGEVSTRSSVNVIKTLKGDAAITSMQITEFGGLLDLSTIPNMDKPGDGKQHQPNTGIVESAFEGSPVMKKNQLYLVFLRKNPNPKWGYNIIGAVQGKLKIDGQTKKIINTVDSKYADEEIFFMQRQFAGKDKDEMEATVKSKL</sequence>
<dbReference type="OrthoDB" id="2381222at2"/>